<evidence type="ECO:0000313" key="2">
    <source>
        <dbReference type="EMBL" id="MBW4329912.1"/>
    </source>
</evidence>
<evidence type="ECO:0000256" key="1">
    <source>
        <dbReference type="SAM" id="SignalP"/>
    </source>
</evidence>
<reference evidence="2 3" key="1">
    <citation type="submission" date="2021-07" db="EMBL/GenBank/DDBJ databases">
        <title>Stakelama flava sp. nov., a novel endophytic bacterium isolated from branch of Kandelia candel.</title>
        <authorList>
            <person name="Tuo L."/>
        </authorList>
    </citation>
    <scope>NUCLEOTIDE SEQUENCE [LARGE SCALE GENOMIC DNA]</scope>
    <source>
        <strain evidence="2 3">CBK3Z-3</strain>
    </source>
</reference>
<comment type="caution">
    <text evidence="2">The sequence shown here is derived from an EMBL/GenBank/DDBJ whole genome shotgun (WGS) entry which is preliminary data.</text>
</comment>
<dbReference type="RefSeq" id="WP_219237010.1">
    <property type="nucleotide sequence ID" value="NZ_JAHWZX010000002.1"/>
</dbReference>
<protein>
    <submittedName>
        <fullName evidence="2">Outer membrane beta-barrel protein</fullName>
    </submittedName>
</protein>
<keyword evidence="1" id="KW-0732">Signal</keyword>
<feature type="signal peptide" evidence="1">
    <location>
        <begin position="1"/>
        <end position="28"/>
    </location>
</feature>
<dbReference type="EMBL" id="JAHWZX010000002">
    <property type="protein sequence ID" value="MBW4329912.1"/>
    <property type="molecule type" value="Genomic_DNA"/>
</dbReference>
<sequence>MGLEPERRVWRAFAGCAALCLIPAIAQAQEIRDYGPFLTSPIPFNPDRGRNVSVLDRERPEYEPTGIPVGGFIAYPEVTAGVGYSDNVLGNTTVKRSDGFFALDPSILLESNWSRNSVTLSGGGNFRRFFDVTEKNEDGYHADATGRLDIKQGTYILGSAGIRRSYQAQYASDVPENTLGNIAYLRKQALLRGQYETGRFRIIGAANVVNLDFNDVRSLGGTVIDQDFRDRTETVGAARLEYALSPDLSVFGEGDYKNIDHDQKLIGTVPNRDGHEFKLLGGVSFDLTALMRAHVGAGYIQRDFDASQQYPRMSGLAFDTRIEYFPSGLSTVSLVVKREIEEAVTSGTSGYFADTAAIRVDHELLRNLLLYIGSQYQRNDFENLDRKDEIALFEGGANFLVSQEWALGGGLLYSRRSSSGAAAGPEFDEFRATISITLRR</sequence>
<dbReference type="Pfam" id="PF10082">
    <property type="entry name" value="BBP2_2"/>
    <property type="match status" value="1"/>
</dbReference>
<dbReference type="InterPro" id="IPR018759">
    <property type="entry name" value="BBP2_2"/>
</dbReference>
<evidence type="ECO:0000313" key="3">
    <source>
        <dbReference type="Proteomes" id="UP001197214"/>
    </source>
</evidence>
<dbReference type="Proteomes" id="UP001197214">
    <property type="component" value="Unassembled WGS sequence"/>
</dbReference>
<accession>A0ABS6XI97</accession>
<gene>
    <name evidence="2" type="ORF">KY084_03360</name>
</gene>
<name>A0ABS6XI97_9SPHN</name>
<feature type="chain" id="PRO_5046426213" evidence="1">
    <location>
        <begin position="29"/>
        <end position="440"/>
    </location>
</feature>
<keyword evidence="3" id="KW-1185">Reference proteome</keyword>
<organism evidence="2 3">
    <name type="scientific">Stakelama flava</name>
    <dbReference type="NCBI Taxonomy" id="2860338"/>
    <lineage>
        <taxon>Bacteria</taxon>
        <taxon>Pseudomonadati</taxon>
        <taxon>Pseudomonadota</taxon>
        <taxon>Alphaproteobacteria</taxon>
        <taxon>Sphingomonadales</taxon>
        <taxon>Sphingomonadaceae</taxon>
        <taxon>Stakelama</taxon>
    </lineage>
</organism>
<proteinExistence type="predicted"/>